<protein>
    <submittedName>
        <fullName evidence="3">Uncharacterized protein</fullName>
    </submittedName>
</protein>
<reference evidence="3 4" key="1">
    <citation type="journal article" date="2013" name="Curr. Biol.">
        <title>The Genome of the Foraminiferan Reticulomyxa filosa.</title>
        <authorList>
            <person name="Glockner G."/>
            <person name="Hulsmann N."/>
            <person name="Schleicher M."/>
            <person name="Noegel A.A."/>
            <person name="Eichinger L."/>
            <person name="Gallinger C."/>
            <person name="Pawlowski J."/>
            <person name="Sierra R."/>
            <person name="Euteneuer U."/>
            <person name="Pillet L."/>
            <person name="Moustafa A."/>
            <person name="Platzer M."/>
            <person name="Groth M."/>
            <person name="Szafranski K."/>
            <person name="Schliwa M."/>
        </authorList>
    </citation>
    <scope>NUCLEOTIDE SEQUENCE [LARGE SCALE GENOMIC DNA]</scope>
</reference>
<organism evidence="3 4">
    <name type="scientific">Reticulomyxa filosa</name>
    <dbReference type="NCBI Taxonomy" id="46433"/>
    <lineage>
        <taxon>Eukaryota</taxon>
        <taxon>Sar</taxon>
        <taxon>Rhizaria</taxon>
        <taxon>Retaria</taxon>
        <taxon>Foraminifera</taxon>
        <taxon>Monothalamids</taxon>
        <taxon>Reticulomyxidae</taxon>
        <taxon>Reticulomyxa</taxon>
    </lineage>
</organism>
<feature type="region of interest" description="Disordered" evidence="1">
    <location>
        <begin position="232"/>
        <end position="278"/>
    </location>
</feature>
<evidence type="ECO:0000313" key="3">
    <source>
        <dbReference type="EMBL" id="ETO18525.1"/>
    </source>
</evidence>
<gene>
    <name evidence="3" type="ORF">RFI_18740</name>
</gene>
<accession>X6MZN4</accession>
<keyword evidence="2" id="KW-0472">Membrane</keyword>
<evidence type="ECO:0000256" key="1">
    <source>
        <dbReference type="SAM" id="MobiDB-lite"/>
    </source>
</evidence>
<evidence type="ECO:0000256" key="2">
    <source>
        <dbReference type="SAM" id="Phobius"/>
    </source>
</evidence>
<comment type="caution">
    <text evidence="3">The sequence shown here is derived from an EMBL/GenBank/DDBJ whole genome shotgun (WGS) entry which is preliminary data.</text>
</comment>
<dbReference type="EMBL" id="ASPP01014790">
    <property type="protein sequence ID" value="ETO18525.1"/>
    <property type="molecule type" value="Genomic_DNA"/>
</dbReference>
<keyword evidence="4" id="KW-1185">Reference proteome</keyword>
<sequence>MHKKKIIDKFFLKKKKKNCGGPIEICRDNGVLWTSGKGPPMDYGDHDTVHHAYEVFLVKYTNNIYQAESNFLRRLRFLCVPRDFLQTNEGKELQKISQRIAFLSGNETGSDQPSDVNGMKINQYRARTAYHSAGESSLENEWPYWLYKVNAGKLQEARTLVQKWVKLTNPSLLPLFFFFFFYYVSVKHFVAFLYNAICTESNTEIKKIEYSYQEIEERCWKIMHETDGALGGTGKVHTIQGGEVGATRKRKRQKNTDDENDDDEKDAANDDTDDNDHK</sequence>
<proteinExistence type="predicted"/>
<dbReference type="AlphaFoldDB" id="X6MZN4"/>
<evidence type="ECO:0000313" key="4">
    <source>
        <dbReference type="Proteomes" id="UP000023152"/>
    </source>
</evidence>
<feature type="compositionally biased region" description="Acidic residues" evidence="1">
    <location>
        <begin position="258"/>
        <end position="278"/>
    </location>
</feature>
<dbReference type="Proteomes" id="UP000023152">
    <property type="component" value="Unassembled WGS sequence"/>
</dbReference>
<feature type="non-terminal residue" evidence="3">
    <location>
        <position position="278"/>
    </location>
</feature>
<keyword evidence="2" id="KW-1133">Transmembrane helix</keyword>
<keyword evidence="2" id="KW-0812">Transmembrane</keyword>
<name>X6MZN4_RETFI</name>
<feature type="transmembrane region" description="Helical" evidence="2">
    <location>
        <begin position="172"/>
        <end position="194"/>
    </location>
</feature>